<sequence length="427" mass="47973">MRLGIKPVQPFTPMAKPPPEPLCQWRCAIPMKTAQRTSGYTRVPTKWERLVIDSREGCHTRSLSRVNKRWKEYHGSKDWEGLLDPLDDGLRGEIMRYGSFVEAAYQCFDSDLSSPTYATCHYVKNSMLERAGVNGSGYRVTKNLHATSSIQMPQWMGKIGVRSSWIGYVAVCEDENEISRLGRRDIVISLRGTATCSEWLENLRATLTSCPFDNADDMEGQQDNPMVETGVLSLYTSSTTICPSLQQSLQHEILRLVKKYNNEPLSVTITGHSLGASLAILAAYDIKNAIKHNLHLSVISFGGPRVGNRSFRHNLERQGTKILRIVNSDDLVTKVPGFFVEDHNDVAQDKKGHWMQKHVRDNQWGYANIGHELRLSSRTSLKLNSMNVATCHDLKTYLHLVNGFVSSTCPASARMMLEKATTVPSTQ</sequence>
<organism evidence="1 2">
    <name type="scientific">Smallanthus sonchifolius</name>
    <dbReference type="NCBI Taxonomy" id="185202"/>
    <lineage>
        <taxon>Eukaryota</taxon>
        <taxon>Viridiplantae</taxon>
        <taxon>Streptophyta</taxon>
        <taxon>Embryophyta</taxon>
        <taxon>Tracheophyta</taxon>
        <taxon>Spermatophyta</taxon>
        <taxon>Magnoliopsida</taxon>
        <taxon>eudicotyledons</taxon>
        <taxon>Gunneridae</taxon>
        <taxon>Pentapetalae</taxon>
        <taxon>asterids</taxon>
        <taxon>campanulids</taxon>
        <taxon>Asterales</taxon>
        <taxon>Asteraceae</taxon>
        <taxon>Asteroideae</taxon>
        <taxon>Heliantheae alliance</taxon>
        <taxon>Millerieae</taxon>
        <taxon>Smallanthus</taxon>
    </lineage>
</organism>
<dbReference type="Proteomes" id="UP001056120">
    <property type="component" value="Linkage Group LG19"/>
</dbReference>
<evidence type="ECO:0000313" key="1">
    <source>
        <dbReference type="EMBL" id="KAI3743840.1"/>
    </source>
</evidence>
<comment type="caution">
    <text evidence="1">The sequence shown here is derived from an EMBL/GenBank/DDBJ whole genome shotgun (WGS) entry which is preliminary data.</text>
</comment>
<keyword evidence="2" id="KW-1185">Reference proteome</keyword>
<evidence type="ECO:0000313" key="2">
    <source>
        <dbReference type="Proteomes" id="UP001056120"/>
    </source>
</evidence>
<proteinExistence type="predicted"/>
<reference evidence="2" key="1">
    <citation type="journal article" date="2022" name="Mol. Ecol. Resour.">
        <title>The genomes of chicory, endive, great burdock and yacon provide insights into Asteraceae palaeo-polyploidization history and plant inulin production.</title>
        <authorList>
            <person name="Fan W."/>
            <person name="Wang S."/>
            <person name="Wang H."/>
            <person name="Wang A."/>
            <person name="Jiang F."/>
            <person name="Liu H."/>
            <person name="Zhao H."/>
            <person name="Xu D."/>
            <person name="Zhang Y."/>
        </authorList>
    </citation>
    <scope>NUCLEOTIDE SEQUENCE [LARGE SCALE GENOMIC DNA]</scope>
    <source>
        <strain evidence="2">cv. Yunnan</strain>
    </source>
</reference>
<accession>A0ACB9DBJ1</accession>
<gene>
    <name evidence="1" type="ORF">L1987_56907</name>
</gene>
<protein>
    <submittedName>
        <fullName evidence="1">Uncharacterized protein</fullName>
    </submittedName>
</protein>
<name>A0ACB9DBJ1_9ASTR</name>
<reference evidence="1 2" key="2">
    <citation type="journal article" date="2022" name="Mol. Ecol. Resour.">
        <title>The genomes of chicory, endive, great burdock and yacon provide insights into Asteraceae paleo-polyploidization history and plant inulin production.</title>
        <authorList>
            <person name="Fan W."/>
            <person name="Wang S."/>
            <person name="Wang H."/>
            <person name="Wang A."/>
            <person name="Jiang F."/>
            <person name="Liu H."/>
            <person name="Zhao H."/>
            <person name="Xu D."/>
            <person name="Zhang Y."/>
        </authorList>
    </citation>
    <scope>NUCLEOTIDE SEQUENCE [LARGE SCALE GENOMIC DNA]</scope>
    <source>
        <strain evidence="2">cv. Yunnan</strain>
        <tissue evidence="1">Leaves</tissue>
    </source>
</reference>
<dbReference type="EMBL" id="CM042036">
    <property type="protein sequence ID" value="KAI3743840.1"/>
    <property type="molecule type" value="Genomic_DNA"/>
</dbReference>